<dbReference type="EMBL" id="NCKW01002036">
    <property type="protein sequence ID" value="POM78361.1"/>
    <property type="molecule type" value="Genomic_DNA"/>
</dbReference>
<protein>
    <recommendedName>
        <fullName evidence="1">Jacalin-type lectin domain-containing protein</fullName>
    </recommendedName>
</protein>
<dbReference type="InterPro" id="IPR036404">
    <property type="entry name" value="Jacalin-like_lectin_dom_sf"/>
</dbReference>
<dbReference type="Pfam" id="PF01419">
    <property type="entry name" value="Jacalin"/>
    <property type="match status" value="1"/>
</dbReference>
<organism evidence="2 3">
    <name type="scientific">Phytophthora palmivora</name>
    <dbReference type="NCBI Taxonomy" id="4796"/>
    <lineage>
        <taxon>Eukaryota</taxon>
        <taxon>Sar</taxon>
        <taxon>Stramenopiles</taxon>
        <taxon>Oomycota</taxon>
        <taxon>Peronosporomycetes</taxon>
        <taxon>Peronosporales</taxon>
        <taxon>Peronosporaceae</taxon>
        <taxon>Phytophthora</taxon>
    </lineage>
</organism>
<accession>A0A2P4YKP9</accession>
<dbReference type="PROSITE" id="PS51752">
    <property type="entry name" value="JACALIN_LECTIN"/>
    <property type="match status" value="1"/>
</dbReference>
<dbReference type="InterPro" id="IPR001229">
    <property type="entry name" value="Jacalin-like_lectin_dom"/>
</dbReference>
<name>A0A2P4YKP9_9STRA</name>
<dbReference type="Gene3D" id="2.100.10.30">
    <property type="entry name" value="Jacalin-like lectin domain"/>
    <property type="match status" value="1"/>
</dbReference>
<dbReference type="OrthoDB" id="107403at2759"/>
<evidence type="ECO:0000259" key="1">
    <source>
        <dbReference type="PROSITE" id="PS51752"/>
    </source>
</evidence>
<sequence>MHVLPLILTTVVAFVTINDVMKRHLKNEEEVVVVEVEVEEAEAVEEVEGVVAVEGVELPLEANFGGPHGDGFSDETMVKSGQKVLSINLRASERVDAVILTVVSPSGEEATLFHGGGGGDLKEPLALTDGEYITSMEAHSGKHEGHTRIKYIKFTTNKEKFIEGGTRTDNNGTETAREGYQLSGFVGRSGDELDMVGAIWTSIQPVV</sequence>
<dbReference type="SUPFAM" id="SSF51101">
    <property type="entry name" value="Mannose-binding lectins"/>
    <property type="match status" value="1"/>
</dbReference>
<dbReference type="Proteomes" id="UP000237271">
    <property type="component" value="Unassembled WGS sequence"/>
</dbReference>
<gene>
    <name evidence="2" type="ORF">PHPALM_4115</name>
</gene>
<evidence type="ECO:0000313" key="2">
    <source>
        <dbReference type="EMBL" id="POM78361.1"/>
    </source>
</evidence>
<keyword evidence="3" id="KW-1185">Reference proteome</keyword>
<comment type="caution">
    <text evidence="2">The sequence shown here is derived from an EMBL/GenBank/DDBJ whole genome shotgun (WGS) entry which is preliminary data.</text>
</comment>
<proteinExistence type="predicted"/>
<evidence type="ECO:0000313" key="3">
    <source>
        <dbReference type="Proteomes" id="UP000237271"/>
    </source>
</evidence>
<dbReference type="AlphaFoldDB" id="A0A2P4YKP9"/>
<dbReference type="SMART" id="SM00915">
    <property type="entry name" value="Jacalin"/>
    <property type="match status" value="1"/>
</dbReference>
<feature type="domain" description="Jacalin-type lectin" evidence="1">
    <location>
        <begin position="53"/>
        <end position="202"/>
    </location>
</feature>
<reference evidence="2 3" key="1">
    <citation type="journal article" date="2017" name="Genome Biol. Evol.">
        <title>Phytophthora megakarya and P. palmivora, closely related causal agents of cacao black pod rot, underwent increases in genome sizes and gene numbers by different mechanisms.</title>
        <authorList>
            <person name="Ali S.S."/>
            <person name="Shao J."/>
            <person name="Lary D.J."/>
            <person name="Kronmiller B."/>
            <person name="Shen D."/>
            <person name="Strem M.D."/>
            <person name="Amoako-Attah I."/>
            <person name="Akrofi A.Y."/>
            <person name="Begoude B.A."/>
            <person name="Ten Hoopen G.M."/>
            <person name="Coulibaly K."/>
            <person name="Kebe B.I."/>
            <person name="Melnick R.L."/>
            <person name="Guiltinan M.J."/>
            <person name="Tyler B.M."/>
            <person name="Meinhardt L.W."/>
            <person name="Bailey B.A."/>
        </authorList>
    </citation>
    <scope>NUCLEOTIDE SEQUENCE [LARGE SCALE GENOMIC DNA]</scope>
    <source>
        <strain evidence="3">sbr112.9</strain>
    </source>
</reference>